<evidence type="ECO:0000313" key="1">
    <source>
        <dbReference type="EMBL" id="EMC21186.1"/>
    </source>
</evidence>
<dbReference type="EMBL" id="AHSR01000066">
    <property type="protein sequence ID" value="EMC21186.1"/>
    <property type="molecule type" value="Genomic_DNA"/>
</dbReference>
<dbReference type="RefSeq" id="WP_002292701.1">
    <property type="nucleotide sequence ID" value="NZ_AHSR01000066.1"/>
</dbReference>
<proteinExistence type="predicted"/>
<evidence type="ECO:0000313" key="2">
    <source>
        <dbReference type="Proteomes" id="UP000011676"/>
    </source>
</evidence>
<reference evidence="1 2" key="1">
    <citation type="journal article" date="2013" name="Mol. Biol. Evol.">
        <title>Evolutionary and population genomics of the cavity causing bacteria Streptococcus mutans.</title>
        <authorList>
            <person name="Cornejo O.E."/>
            <person name="Lefebure T."/>
            <person name="Pavinski Bitar P.D."/>
            <person name="Lang P."/>
            <person name="Richards V.P."/>
            <person name="Eilertson K."/>
            <person name="Do T."/>
            <person name="Beighton D."/>
            <person name="Zeng L."/>
            <person name="Ahn S.J."/>
            <person name="Burne R.A."/>
            <person name="Siepel A."/>
            <person name="Bustamante C.D."/>
            <person name="Stanhope M.J."/>
        </authorList>
    </citation>
    <scope>NUCLEOTIDE SEQUENCE [LARGE SCALE GENOMIC DNA]</scope>
    <source>
        <strain evidence="1 2">SM6</strain>
    </source>
</reference>
<dbReference type="AlphaFoldDB" id="A0A829BLR9"/>
<protein>
    <submittedName>
        <fullName evidence="1">Putative S-adenosylmethionine synthetase</fullName>
    </submittedName>
</protein>
<gene>
    <name evidence="1" type="ORF">SMU82_09586</name>
</gene>
<organism evidence="1 2">
    <name type="scientific">Streptococcus mutans SM6</name>
    <dbReference type="NCBI Taxonomy" id="857119"/>
    <lineage>
        <taxon>Bacteria</taxon>
        <taxon>Bacillati</taxon>
        <taxon>Bacillota</taxon>
        <taxon>Bacilli</taxon>
        <taxon>Lactobacillales</taxon>
        <taxon>Streptococcaceae</taxon>
        <taxon>Streptococcus</taxon>
    </lineage>
</organism>
<name>A0A829BLR9_STRMG</name>
<feature type="non-terminal residue" evidence="1">
    <location>
        <position position="63"/>
    </location>
</feature>
<comment type="caution">
    <text evidence="1">The sequence shown here is derived from an EMBL/GenBank/DDBJ whole genome shotgun (WGS) entry which is preliminary data.</text>
</comment>
<accession>A0A829BLR9</accession>
<dbReference type="Proteomes" id="UP000011676">
    <property type="component" value="Unassembled WGS sequence"/>
</dbReference>
<sequence>MTASKVASHLMVAAIGGLPQRLTSLTLERERFLVFSRLVGRKFLFFRETSIFKGGHFMSERKL</sequence>